<dbReference type="GO" id="GO:0006633">
    <property type="term" value="P:fatty acid biosynthetic process"/>
    <property type="evidence" value="ECO:0007669"/>
    <property type="project" value="TreeGrafter"/>
</dbReference>
<evidence type="ECO:0000256" key="1">
    <source>
        <dbReference type="ARBA" id="ARBA00022679"/>
    </source>
</evidence>
<dbReference type="EC" id="2.3.1.39" evidence="4"/>
<dbReference type="SUPFAM" id="SSF52151">
    <property type="entry name" value="FabD/lysophospholipase-like"/>
    <property type="match status" value="1"/>
</dbReference>
<dbReference type="PIRSF" id="PIRSF000446">
    <property type="entry name" value="Mct"/>
    <property type="match status" value="1"/>
</dbReference>
<keyword evidence="2 4" id="KW-0012">Acyltransferase</keyword>
<dbReference type="Gene3D" id="3.30.70.250">
    <property type="entry name" value="Malonyl-CoA ACP transacylase, ACP-binding"/>
    <property type="match status" value="1"/>
</dbReference>
<protein>
    <recommendedName>
        <fullName evidence="4">Malonyl CoA-acyl carrier protein transacylase</fullName>
        <ecNumber evidence="4">2.3.1.39</ecNumber>
    </recommendedName>
</protein>
<dbReference type="InterPro" id="IPR016035">
    <property type="entry name" value="Acyl_Trfase/lysoPLipase"/>
</dbReference>
<dbReference type="InterPro" id="IPR016036">
    <property type="entry name" value="Malonyl_transacylase_ACP-bd"/>
</dbReference>
<dbReference type="GO" id="GO:0005829">
    <property type="term" value="C:cytosol"/>
    <property type="evidence" value="ECO:0007669"/>
    <property type="project" value="TreeGrafter"/>
</dbReference>
<organism evidence="7 8">
    <name type="scientific">Sulfoacidibacillus thermotolerans</name>
    <name type="common">Acidibacillus sulfuroxidans</name>
    <dbReference type="NCBI Taxonomy" id="1765684"/>
    <lineage>
        <taxon>Bacteria</taxon>
        <taxon>Bacillati</taxon>
        <taxon>Bacillota</taxon>
        <taxon>Bacilli</taxon>
        <taxon>Bacillales</taxon>
        <taxon>Alicyclobacillaceae</taxon>
        <taxon>Sulfoacidibacillus</taxon>
    </lineage>
</organism>
<dbReference type="PANTHER" id="PTHR42681">
    <property type="entry name" value="MALONYL-COA-ACYL CARRIER PROTEIN TRANSACYLASE, MITOCHONDRIAL"/>
    <property type="match status" value="1"/>
</dbReference>
<gene>
    <name evidence="7" type="ORF">BM613_09145</name>
</gene>
<dbReference type="InterPro" id="IPR024925">
    <property type="entry name" value="Malonyl_CoA-ACP_transAc"/>
</dbReference>
<reference evidence="7 8" key="1">
    <citation type="submission" date="2016-11" db="EMBL/GenBank/DDBJ databases">
        <title>Comparative genomics of Acidibacillus ferroxidans species.</title>
        <authorList>
            <person name="Oliveira G."/>
            <person name="Nunes G."/>
            <person name="Oliveira R."/>
            <person name="Araujo F."/>
            <person name="Salim A."/>
            <person name="Scholte L."/>
            <person name="Morais D."/>
            <person name="Nancucheo I."/>
            <person name="Johnson D.B."/>
            <person name="Grail B."/>
            <person name="Bittencourt J."/>
            <person name="Valadares R."/>
        </authorList>
    </citation>
    <scope>NUCLEOTIDE SEQUENCE [LARGE SCALE GENOMIC DNA]</scope>
    <source>
        <strain evidence="7 8">Y002</strain>
    </source>
</reference>
<dbReference type="SUPFAM" id="SSF55048">
    <property type="entry name" value="Probable ACP-binding domain of malonyl-CoA ACP transacylase"/>
    <property type="match status" value="1"/>
</dbReference>
<comment type="catalytic activity">
    <reaction evidence="3 4">
        <text>holo-[ACP] + malonyl-CoA = malonyl-[ACP] + CoA</text>
        <dbReference type="Rhea" id="RHEA:41792"/>
        <dbReference type="Rhea" id="RHEA-COMP:9623"/>
        <dbReference type="Rhea" id="RHEA-COMP:9685"/>
        <dbReference type="ChEBI" id="CHEBI:57287"/>
        <dbReference type="ChEBI" id="CHEBI:57384"/>
        <dbReference type="ChEBI" id="CHEBI:64479"/>
        <dbReference type="ChEBI" id="CHEBI:78449"/>
        <dbReference type="EC" id="2.3.1.39"/>
    </reaction>
</comment>
<dbReference type="InterPro" id="IPR004410">
    <property type="entry name" value="Malonyl_CoA-ACP_transAc_FabD"/>
</dbReference>
<dbReference type="Gene3D" id="3.40.366.10">
    <property type="entry name" value="Malonyl-Coenzyme A Acyl Carrier Protein, domain 2"/>
    <property type="match status" value="1"/>
</dbReference>
<dbReference type="OrthoDB" id="9805460at2"/>
<dbReference type="PANTHER" id="PTHR42681:SF1">
    <property type="entry name" value="MALONYL-COA-ACYL CARRIER PROTEIN TRANSACYLASE, MITOCHONDRIAL"/>
    <property type="match status" value="1"/>
</dbReference>
<evidence type="ECO:0000313" key="7">
    <source>
        <dbReference type="EMBL" id="PWI57350.1"/>
    </source>
</evidence>
<proteinExistence type="inferred from homology"/>
<evidence type="ECO:0000256" key="5">
    <source>
        <dbReference type="PIRSR" id="PIRSR000446-1"/>
    </source>
</evidence>
<dbReference type="Proteomes" id="UP000245380">
    <property type="component" value="Unassembled WGS sequence"/>
</dbReference>
<evidence type="ECO:0000313" key="8">
    <source>
        <dbReference type="Proteomes" id="UP000245380"/>
    </source>
</evidence>
<sequence>MAIAFVFPGQGAQYVGMGKDLLERYALVRETFAEADEALSFGLSKIILDGPESELRLTYYTQPALLTVSIACLRVLQAQVDVQPAVVAGHSLGEYSALVAAGALPFQDAVRIVHARGKFMDEAVPAGLGAMAALLGGDVTQIKELCANISQQHELPVEIANVNCPGQVVASGGKAAVEELIVRAKEAQIKRAILLDVSGPFHSSLMRPATERLTDVLKRQVFTVPRCPVVANVSAKPVQNIVEIETALAQQVASPVLWEASVQTMIKMGVTTFVEVGPGTVLSGLIKKTAKSAQLYHVEDIASLDATREALQDEGGRT</sequence>
<dbReference type="GO" id="GO:0004314">
    <property type="term" value="F:[acyl-carrier-protein] S-malonyltransferase activity"/>
    <property type="evidence" value="ECO:0007669"/>
    <property type="project" value="UniProtKB-EC"/>
</dbReference>
<dbReference type="InterPro" id="IPR014043">
    <property type="entry name" value="Acyl_transferase_dom"/>
</dbReference>
<dbReference type="NCBIfam" id="TIGR00128">
    <property type="entry name" value="fabD"/>
    <property type="match status" value="1"/>
</dbReference>
<keyword evidence="8" id="KW-1185">Reference proteome</keyword>
<comment type="similarity">
    <text evidence="4">Belongs to the fabD family.</text>
</comment>
<evidence type="ECO:0000256" key="3">
    <source>
        <dbReference type="ARBA" id="ARBA00048462"/>
    </source>
</evidence>
<dbReference type="RefSeq" id="WP_109430885.1">
    <property type="nucleotide sequence ID" value="NZ_MPDK01000014.1"/>
</dbReference>
<comment type="caution">
    <text evidence="7">The sequence shown here is derived from an EMBL/GenBank/DDBJ whole genome shotgun (WGS) entry which is preliminary data.</text>
</comment>
<dbReference type="FunFam" id="3.30.70.250:FF:000001">
    <property type="entry name" value="Malonyl CoA-acyl carrier protein transacylase"/>
    <property type="match status" value="1"/>
</dbReference>
<evidence type="ECO:0000256" key="2">
    <source>
        <dbReference type="ARBA" id="ARBA00023315"/>
    </source>
</evidence>
<dbReference type="AlphaFoldDB" id="A0A2U3D7T4"/>
<keyword evidence="1 4" id="KW-0808">Transferase</keyword>
<dbReference type="EMBL" id="MPDK01000014">
    <property type="protein sequence ID" value="PWI57350.1"/>
    <property type="molecule type" value="Genomic_DNA"/>
</dbReference>
<dbReference type="InterPro" id="IPR001227">
    <property type="entry name" value="Ac_transferase_dom_sf"/>
</dbReference>
<feature type="domain" description="Malonyl-CoA:ACP transacylase (MAT)" evidence="6">
    <location>
        <begin position="6"/>
        <end position="308"/>
    </location>
</feature>
<dbReference type="InterPro" id="IPR050858">
    <property type="entry name" value="Mal-CoA-ACP_Trans/PKS_FabD"/>
</dbReference>
<feature type="active site" evidence="5">
    <location>
        <position position="91"/>
    </location>
</feature>
<accession>A0A2U3D7T4</accession>
<name>A0A2U3D7T4_SULT2</name>
<evidence type="ECO:0000256" key="4">
    <source>
        <dbReference type="PIRNR" id="PIRNR000446"/>
    </source>
</evidence>
<dbReference type="Pfam" id="PF00698">
    <property type="entry name" value="Acyl_transf_1"/>
    <property type="match status" value="1"/>
</dbReference>
<evidence type="ECO:0000259" key="6">
    <source>
        <dbReference type="SMART" id="SM00827"/>
    </source>
</evidence>
<dbReference type="SMART" id="SM00827">
    <property type="entry name" value="PKS_AT"/>
    <property type="match status" value="1"/>
</dbReference>
<feature type="active site" evidence="5">
    <location>
        <position position="202"/>
    </location>
</feature>